<reference evidence="3" key="1">
    <citation type="submission" date="2023-12" db="EMBL/GenBank/DDBJ databases">
        <title>Dolosigranulum savutii sp. nov. isolated from human upper respiratory samples collected in Botswana.</title>
        <authorList>
            <person name="Kelly M.S."/>
        </authorList>
    </citation>
    <scope>NUCLEOTIDE SEQUENCE</scope>
    <source>
        <strain evidence="3">MSK433</strain>
    </source>
</reference>
<feature type="modified residue" description="4-aspartylphosphate" evidence="1">
    <location>
        <position position="61"/>
    </location>
</feature>
<dbReference type="InterPro" id="IPR001789">
    <property type="entry name" value="Sig_transdc_resp-reg_receiver"/>
</dbReference>
<evidence type="ECO:0000256" key="1">
    <source>
        <dbReference type="PROSITE-ProRule" id="PRU00169"/>
    </source>
</evidence>
<organism evidence="3">
    <name type="scientific">Dolosigranulum savutiense</name>
    <dbReference type="NCBI Taxonomy" id="3110288"/>
    <lineage>
        <taxon>Bacteria</taxon>
        <taxon>Bacillati</taxon>
        <taxon>Bacillota</taxon>
        <taxon>Bacilli</taxon>
        <taxon>Lactobacillales</taxon>
        <taxon>Carnobacteriaceae</taxon>
        <taxon>Dolosigranulum</taxon>
    </lineage>
</organism>
<dbReference type="EMBL" id="CP142433">
    <property type="protein sequence ID" value="XBC46036.1"/>
    <property type="molecule type" value="Genomic_DNA"/>
</dbReference>
<dbReference type="GO" id="GO:0000160">
    <property type="term" value="P:phosphorelay signal transduction system"/>
    <property type="evidence" value="ECO:0007669"/>
    <property type="project" value="InterPro"/>
</dbReference>
<keyword evidence="1" id="KW-0597">Phosphoprotein</keyword>
<evidence type="ECO:0000259" key="2">
    <source>
        <dbReference type="PROSITE" id="PS50110"/>
    </source>
</evidence>
<feature type="domain" description="Response regulatory" evidence="2">
    <location>
        <begin position="3"/>
        <end position="127"/>
    </location>
</feature>
<dbReference type="SUPFAM" id="SSF52172">
    <property type="entry name" value="CheY-like"/>
    <property type="match status" value="1"/>
</dbReference>
<accession>A0AB74TIF7</accession>
<dbReference type="PROSITE" id="PS50110">
    <property type="entry name" value="RESPONSE_REGULATORY"/>
    <property type="match status" value="1"/>
</dbReference>
<dbReference type="AlphaFoldDB" id="A0AB74TIF7"/>
<sequence length="146" mass="16812">MYPLIIYKDSTGQLNAIKQIVNLYTNFYESRFNVSLITSSPHEVLDYLEKYHPQQGVYLLDIHLNSANNGLDIAEVIRKSDANATIIFITSDEQADSLTFNHNLEAMSFTEKPSDIEELRKNIFETLNNVYNKLTTSPEEKDNYLL</sequence>
<protein>
    <submittedName>
        <fullName evidence="3">Response regulator</fullName>
    </submittedName>
</protein>
<dbReference type="Pfam" id="PF00072">
    <property type="entry name" value="Response_reg"/>
    <property type="match status" value="1"/>
</dbReference>
<proteinExistence type="predicted"/>
<dbReference type="RefSeq" id="WP_347300401.1">
    <property type="nucleotide sequence ID" value="NZ_CP142433.1"/>
</dbReference>
<gene>
    <name evidence="3" type="ORF">VUQ08_00030</name>
</gene>
<name>A0AB74TIF7_9LACT</name>
<dbReference type="Gene3D" id="3.40.50.2300">
    <property type="match status" value="1"/>
</dbReference>
<evidence type="ECO:0000313" key="3">
    <source>
        <dbReference type="EMBL" id="XBC46036.1"/>
    </source>
</evidence>
<dbReference type="InterPro" id="IPR011006">
    <property type="entry name" value="CheY-like_superfamily"/>
</dbReference>